<dbReference type="KEGG" id="pact:CA264_01590"/>
<sequence length="147" mass="16187">MMEKKMRLLLQLALCITLLTACDKDDEDEKVPVSILVSKSWSPALTDKNKASNPPGGVLYSPVPDCQQDDVYNFGADGSLTISEGATKCDPDAPATKTVPYSYNKDTKELVIDGFSYTLAEESETQIKYYVPINPSTGYSYLVFLLQ</sequence>
<name>A0A1X9YMY6_9BACT</name>
<evidence type="ECO:0000256" key="1">
    <source>
        <dbReference type="SAM" id="SignalP"/>
    </source>
</evidence>
<feature type="chain" id="PRO_5010996848" description="Lipocalin-like domain-containing protein" evidence="1">
    <location>
        <begin position="22"/>
        <end position="147"/>
    </location>
</feature>
<dbReference type="PROSITE" id="PS51257">
    <property type="entry name" value="PROKAR_LIPOPROTEIN"/>
    <property type="match status" value="1"/>
</dbReference>
<protein>
    <recommendedName>
        <fullName evidence="4">Lipocalin-like domain-containing protein</fullName>
    </recommendedName>
</protein>
<dbReference type="OrthoDB" id="799390at2"/>
<proteinExistence type="predicted"/>
<keyword evidence="3" id="KW-1185">Reference proteome</keyword>
<evidence type="ECO:0000313" key="2">
    <source>
        <dbReference type="EMBL" id="ARS34235.1"/>
    </source>
</evidence>
<organism evidence="2 3">
    <name type="scientific">Pontibacter actiniarum</name>
    <dbReference type="NCBI Taxonomy" id="323450"/>
    <lineage>
        <taxon>Bacteria</taxon>
        <taxon>Pseudomonadati</taxon>
        <taxon>Bacteroidota</taxon>
        <taxon>Cytophagia</taxon>
        <taxon>Cytophagales</taxon>
        <taxon>Hymenobacteraceae</taxon>
        <taxon>Pontibacter</taxon>
    </lineage>
</organism>
<dbReference type="Proteomes" id="UP000266292">
    <property type="component" value="Chromosome"/>
</dbReference>
<feature type="signal peptide" evidence="1">
    <location>
        <begin position="1"/>
        <end position="21"/>
    </location>
</feature>
<dbReference type="EMBL" id="CP021235">
    <property type="protein sequence ID" value="ARS34235.1"/>
    <property type="molecule type" value="Genomic_DNA"/>
</dbReference>
<reference evidence="3" key="1">
    <citation type="submission" date="2017-05" db="EMBL/GenBank/DDBJ databases">
        <authorList>
            <person name="Ray J."/>
            <person name="Price M."/>
            <person name="Deutschbauer A."/>
        </authorList>
    </citation>
    <scope>NUCLEOTIDE SEQUENCE [LARGE SCALE GENOMIC DNA]</scope>
    <source>
        <strain evidence="3">DSM 19842</strain>
    </source>
</reference>
<evidence type="ECO:0000313" key="3">
    <source>
        <dbReference type="Proteomes" id="UP000266292"/>
    </source>
</evidence>
<dbReference type="AlphaFoldDB" id="A0A1X9YMY6"/>
<accession>A0A1X9YMY6</accession>
<gene>
    <name evidence="2" type="ORF">CA264_01590</name>
</gene>
<keyword evidence="1" id="KW-0732">Signal</keyword>
<evidence type="ECO:0008006" key="4">
    <source>
        <dbReference type="Google" id="ProtNLM"/>
    </source>
</evidence>